<gene>
    <name evidence="1" type="ORF">BN741_00675</name>
</gene>
<protein>
    <submittedName>
        <fullName evidence="1">Uncharacterized protein</fullName>
    </submittedName>
</protein>
<name>R7GTD1_9BACT</name>
<sequence>MCVFVIISVILDAKTKAIHTFHILFAKICVKNIRNKKIFLKILKAQQAFS</sequence>
<reference evidence="1" key="1">
    <citation type="submission" date="2012-11" db="EMBL/GenBank/DDBJ databases">
        <title>Dependencies among metagenomic species, viruses, plasmids and units of genetic variation.</title>
        <authorList>
            <person name="Nielsen H.B."/>
            <person name="Almeida M."/>
            <person name="Juncker A.S."/>
            <person name="Rasmussen S."/>
            <person name="Li J."/>
            <person name="Sunagawa S."/>
            <person name="Plichta D."/>
            <person name="Gautier L."/>
            <person name="Le Chatelier E."/>
            <person name="Peletier E."/>
            <person name="Bonde I."/>
            <person name="Nielsen T."/>
            <person name="Manichanh C."/>
            <person name="Arumugam M."/>
            <person name="Batto J."/>
            <person name="Santos M.B.Q.D."/>
            <person name="Blom N."/>
            <person name="Borruel N."/>
            <person name="Burgdorf K.S."/>
            <person name="Boumezbeur F."/>
            <person name="Casellas F."/>
            <person name="Dore J."/>
            <person name="Guarner F."/>
            <person name="Hansen T."/>
            <person name="Hildebrand F."/>
            <person name="Kaas R.S."/>
            <person name="Kennedy S."/>
            <person name="Kristiansen K."/>
            <person name="Kultima J.R."/>
            <person name="Leonard P."/>
            <person name="Levenez F."/>
            <person name="Lund O."/>
            <person name="Moumen B."/>
            <person name="Le Paslier D."/>
            <person name="Pons N."/>
            <person name="Pedersen O."/>
            <person name="Prifti E."/>
            <person name="Qin J."/>
            <person name="Raes J."/>
            <person name="Tap J."/>
            <person name="Tims S."/>
            <person name="Ussery D.W."/>
            <person name="Yamada T."/>
            <person name="MetaHit consortium"/>
            <person name="Renault P."/>
            <person name="Sicheritz-Ponten T."/>
            <person name="Bork P."/>
            <person name="Wang J."/>
            <person name="Brunak S."/>
            <person name="Ehrlich S.D."/>
        </authorList>
    </citation>
    <scope>NUCLEOTIDE SEQUENCE [LARGE SCALE GENOMIC DNA]</scope>
</reference>
<proteinExistence type="predicted"/>
<dbReference type="EMBL" id="CBIT010000036">
    <property type="protein sequence ID" value="CDE30326.1"/>
    <property type="molecule type" value="Genomic_DNA"/>
</dbReference>
<accession>R7GTD1</accession>
<dbReference type="AlphaFoldDB" id="R7GTD1"/>
<dbReference type="Proteomes" id="UP000018072">
    <property type="component" value="Unassembled WGS sequence"/>
</dbReference>
<evidence type="ECO:0000313" key="1">
    <source>
        <dbReference type="EMBL" id="CDE30326.1"/>
    </source>
</evidence>
<organism evidence="1">
    <name type="scientific">Leyella stercorea CAG:629</name>
    <dbReference type="NCBI Taxonomy" id="1263103"/>
    <lineage>
        <taxon>Bacteria</taxon>
        <taxon>Pseudomonadati</taxon>
        <taxon>Bacteroidota</taxon>
        <taxon>Bacteroidia</taxon>
        <taxon>Bacteroidales</taxon>
        <taxon>Prevotellaceae</taxon>
        <taxon>Leyella</taxon>
    </lineage>
</organism>
<comment type="caution">
    <text evidence="1">The sequence shown here is derived from an EMBL/GenBank/DDBJ whole genome shotgun (WGS) entry which is preliminary data.</text>
</comment>